<gene>
    <name evidence="1" type="primary">uvrB</name>
    <name evidence="1" type="ORF">RV045_05535</name>
</gene>
<comment type="caution">
    <text evidence="1">The sequence shown here is derived from an EMBL/GenBank/DDBJ whole genome shotgun (WGS) entry which is preliminary data.</text>
</comment>
<keyword evidence="2" id="KW-1185">Reference proteome</keyword>
<proteinExistence type="predicted"/>
<evidence type="ECO:0000313" key="2">
    <source>
        <dbReference type="Proteomes" id="UP001364695"/>
    </source>
</evidence>
<evidence type="ECO:0000313" key="1">
    <source>
        <dbReference type="EMBL" id="MEJ7137895.1"/>
    </source>
</evidence>
<dbReference type="Proteomes" id="UP001364695">
    <property type="component" value="Unassembled WGS sequence"/>
</dbReference>
<dbReference type="EC" id="3.1.25.-" evidence="1"/>
<keyword evidence="1" id="KW-0378">Hydrolase</keyword>
<organism evidence="1 2">
    <name type="scientific">Amphibiibacter pelophylacis</name>
    <dbReference type="NCBI Taxonomy" id="1799477"/>
    <lineage>
        <taxon>Bacteria</taxon>
        <taxon>Pseudomonadati</taxon>
        <taxon>Pseudomonadota</taxon>
        <taxon>Betaproteobacteria</taxon>
        <taxon>Burkholderiales</taxon>
        <taxon>Sphaerotilaceae</taxon>
        <taxon>Amphibiibacter</taxon>
    </lineage>
</organism>
<protein>
    <submittedName>
        <fullName evidence="1">Excinuclease ABC subunit UvrB</fullName>
        <ecNumber evidence="1">3.1.25.-</ecNumber>
    </submittedName>
</protein>
<reference evidence="1" key="1">
    <citation type="submission" date="2023-10" db="EMBL/GenBank/DDBJ databases">
        <title>Amphibacter perezi, gen. nov., sp. nov. a novel taxa of the family Comamonadaceae, class Betaproteobacteria isolated from the skin microbiota of Pelophylax perezi from different populations.</title>
        <authorList>
            <person name="Costa S."/>
            <person name="Proenca D.N."/>
            <person name="Lopes I."/>
            <person name="Morais P.V."/>
        </authorList>
    </citation>
    <scope>NUCLEOTIDE SEQUENCE</scope>
    <source>
        <strain evidence="1">SL12-8</strain>
    </source>
</reference>
<name>A0ACC6P128_9BURK</name>
<dbReference type="EMBL" id="JAWDIE010000006">
    <property type="protein sequence ID" value="MEJ7137895.1"/>
    <property type="molecule type" value="Genomic_DNA"/>
</dbReference>
<accession>A0ACC6P128</accession>
<sequence length="697" mass="78681">MTSAPLDSDDRPGRIVTFPGSPYQLWQPYEPAGDQPTAINQLCEGLEDGLSFQALLGVTGSGKTYTMANVIARSGRPAIVFAHNKTLAAQLYSEFREFFPHNAVEYFVSYYDYYQPEAYVPQRDLFIEKDSAINEHIEQMRLSATKSLLERRDVIIVASVSAIYGIGDPSSYHKMVMTLRAGDALDQREIIAQLVKMQYARNDIDFGRGTFRVRGDTIDVFPAENSEQALRIELFDDEVESLSLFDPLTGRILQGVKRFTVYPSSHYVTPREQVLAAIETIKVELRERAAELYAANKLVEAQRIEQRTRFDLEMLQEVGHCKGIENYTRHLSGAAPGEPPPTLVDYLAHDALMFFDESHVLIGQFGAMYNGDRSRKITLVDYGFRLPSALDNRPLKFAEFEGKMRQSIFVSATPADYEMQHAGQVVEQVVRPTGLVDPLLEVRPATHQVDDVLQEIRLRTEREERVLITTLTKRMSEQLTEYLTENGVKVRYLHSDIDTVERVEILRDLRLGIFDVLVGINLLREGLDIPEVSLVAILDADKEGFLRAERSLIQTIGRAARNASGKAILYADKMTRSMEKAIQETERRRTRQVAYNLEHGITPRTVKKAVRDIIDGVASSAATKAIDTARKSAQAMGASDWLTEKQALSLSEKDLGRHLKRLEKDMLEHAKNLDFEKAARLRDHLAQIKNWTLGGAL</sequence>